<gene>
    <name evidence="1" type="ORF">PCL1606_34880</name>
</gene>
<accession>A0A0D5Y0S4</accession>
<evidence type="ECO:0000313" key="2">
    <source>
        <dbReference type="Proteomes" id="UP000032748"/>
    </source>
</evidence>
<dbReference type="EMBL" id="CP011110">
    <property type="protein sequence ID" value="AKA24938.1"/>
    <property type="molecule type" value="Genomic_DNA"/>
</dbReference>
<evidence type="ECO:0000313" key="1">
    <source>
        <dbReference type="EMBL" id="AKA24938.1"/>
    </source>
</evidence>
<dbReference type="Proteomes" id="UP000032748">
    <property type="component" value="Chromosome"/>
</dbReference>
<name>A0A0D5Y0S4_9PSED</name>
<dbReference type="KEGG" id="pcz:PCL1606_34880"/>
<proteinExistence type="predicted"/>
<dbReference type="AlphaFoldDB" id="A0A0D5Y0S4"/>
<organism evidence="1 2">
    <name type="scientific">Pseudomonas chlororaphis</name>
    <dbReference type="NCBI Taxonomy" id="587753"/>
    <lineage>
        <taxon>Bacteria</taxon>
        <taxon>Pseudomonadati</taxon>
        <taxon>Pseudomonadota</taxon>
        <taxon>Gammaproteobacteria</taxon>
        <taxon>Pseudomonadales</taxon>
        <taxon>Pseudomonadaceae</taxon>
        <taxon>Pseudomonas</taxon>
    </lineage>
</organism>
<sequence length="37" mass="3968">MFEGAMRGLVCTWHNAGFQEGMAPEAGEGAGENSRRL</sequence>
<protein>
    <submittedName>
        <fullName evidence="1">Uncharacterized protein</fullName>
    </submittedName>
</protein>
<reference evidence="1 2" key="1">
    <citation type="journal article" date="2015" name="Mol. Plant Microbe Interact.">
        <title>Comparative Genomic Analysis of Pseudomonas chlororaphis PCL1606 Reveals New Insight into Antifungal Compounds Involved in Biocontrol.</title>
        <authorList>
            <person name="Calderon C.E."/>
            <person name="Ramos C."/>
            <person name="de Vicente A."/>
            <person name="Cazorla F.M."/>
        </authorList>
    </citation>
    <scope>NUCLEOTIDE SEQUENCE [LARGE SCALE GENOMIC DNA]</scope>
    <source>
        <strain evidence="1 2">PCL1606</strain>
    </source>
</reference>